<dbReference type="PROSITE" id="PS51755">
    <property type="entry name" value="OMPR_PHOB"/>
    <property type="match status" value="1"/>
</dbReference>
<accession>A0A2K8KPC9</accession>
<evidence type="ECO:0000256" key="1">
    <source>
        <dbReference type="ARBA" id="ARBA00022553"/>
    </source>
</evidence>
<name>A0A2K8KPC9_9GAMM</name>
<keyword evidence="4 7" id="KW-0238">DNA-binding</keyword>
<proteinExistence type="predicted"/>
<protein>
    <submittedName>
        <fullName evidence="10">Two-component system response regulator</fullName>
    </submittedName>
</protein>
<dbReference type="PANTHER" id="PTHR48111">
    <property type="entry name" value="REGULATOR OF RPOS"/>
    <property type="match status" value="1"/>
</dbReference>
<dbReference type="Gene3D" id="3.40.50.2300">
    <property type="match status" value="1"/>
</dbReference>
<dbReference type="CDD" id="cd00383">
    <property type="entry name" value="trans_reg_C"/>
    <property type="match status" value="1"/>
</dbReference>
<dbReference type="SUPFAM" id="SSF52172">
    <property type="entry name" value="CheY-like"/>
    <property type="match status" value="1"/>
</dbReference>
<dbReference type="RefSeq" id="WP_100256287.1">
    <property type="nucleotide sequence ID" value="NZ_CP011797.1"/>
</dbReference>
<dbReference type="InterPro" id="IPR011006">
    <property type="entry name" value="CheY-like_superfamily"/>
</dbReference>
<dbReference type="GO" id="GO:0006355">
    <property type="term" value="P:regulation of DNA-templated transcription"/>
    <property type="evidence" value="ECO:0007669"/>
    <property type="project" value="InterPro"/>
</dbReference>
<dbReference type="PROSITE" id="PS50110">
    <property type="entry name" value="RESPONSE_REGULATORY"/>
    <property type="match status" value="1"/>
</dbReference>
<dbReference type="PANTHER" id="PTHR48111:SF76">
    <property type="entry name" value="TWO-COMPONENT RESPONSE REGULATOR"/>
    <property type="match status" value="1"/>
</dbReference>
<dbReference type="Pfam" id="PF00486">
    <property type="entry name" value="Trans_reg_C"/>
    <property type="match status" value="1"/>
</dbReference>
<dbReference type="Proteomes" id="UP000229757">
    <property type="component" value="Chromosome"/>
</dbReference>
<dbReference type="InterPro" id="IPR036388">
    <property type="entry name" value="WH-like_DNA-bd_sf"/>
</dbReference>
<evidence type="ECO:0000256" key="6">
    <source>
        <dbReference type="PROSITE-ProRule" id="PRU00169"/>
    </source>
</evidence>
<dbReference type="InterPro" id="IPR039420">
    <property type="entry name" value="WalR-like"/>
</dbReference>
<dbReference type="KEGG" id="rfo:REIFOR_00741"/>
<dbReference type="Pfam" id="PF00072">
    <property type="entry name" value="Response_reg"/>
    <property type="match status" value="1"/>
</dbReference>
<evidence type="ECO:0000313" key="11">
    <source>
        <dbReference type="Proteomes" id="UP000229757"/>
    </source>
</evidence>
<dbReference type="InterPro" id="IPR001867">
    <property type="entry name" value="OmpR/PhoB-type_DNA-bd"/>
</dbReference>
<dbReference type="SMART" id="SM00862">
    <property type="entry name" value="Trans_reg_C"/>
    <property type="match status" value="1"/>
</dbReference>
<dbReference type="GO" id="GO:0005829">
    <property type="term" value="C:cytosol"/>
    <property type="evidence" value="ECO:0007669"/>
    <property type="project" value="TreeGrafter"/>
</dbReference>
<evidence type="ECO:0000256" key="7">
    <source>
        <dbReference type="PROSITE-ProRule" id="PRU01091"/>
    </source>
</evidence>
<feature type="domain" description="Response regulatory" evidence="8">
    <location>
        <begin position="2"/>
        <end position="116"/>
    </location>
</feature>
<dbReference type="EMBL" id="CP011797">
    <property type="protein sequence ID" value="ATX75909.1"/>
    <property type="molecule type" value="Genomic_DNA"/>
</dbReference>
<keyword evidence="11" id="KW-1185">Reference proteome</keyword>
<dbReference type="GO" id="GO:0032993">
    <property type="term" value="C:protein-DNA complex"/>
    <property type="evidence" value="ECO:0007669"/>
    <property type="project" value="TreeGrafter"/>
</dbReference>
<feature type="modified residue" description="4-aspartylphosphate" evidence="6">
    <location>
        <position position="51"/>
    </location>
</feature>
<dbReference type="Gene3D" id="1.10.10.10">
    <property type="entry name" value="Winged helix-like DNA-binding domain superfamily/Winged helix DNA-binding domain"/>
    <property type="match status" value="1"/>
</dbReference>
<evidence type="ECO:0000313" key="10">
    <source>
        <dbReference type="EMBL" id="ATX75909.1"/>
    </source>
</evidence>
<evidence type="ECO:0000256" key="2">
    <source>
        <dbReference type="ARBA" id="ARBA00023012"/>
    </source>
</evidence>
<dbReference type="OrthoDB" id="9802426at2"/>
<dbReference type="GO" id="GO:0000156">
    <property type="term" value="F:phosphorelay response regulator activity"/>
    <property type="evidence" value="ECO:0007669"/>
    <property type="project" value="TreeGrafter"/>
</dbReference>
<dbReference type="AlphaFoldDB" id="A0A2K8KPC9"/>
<evidence type="ECO:0000256" key="3">
    <source>
        <dbReference type="ARBA" id="ARBA00023015"/>
    </source>
</evidence>
<keyword evidence="1 6" id="KW-0597">Phosphoprotein</keyword>
<evidence type="ECO:0000256" key="5">
    <source>
        <dbReference type="ARBA" id="ARBA00023163"/>
    </source>
</evidence>
<dbReference type="InterPro" id="IPR001789">
    <property type="entry name" value="Sig_transdc_resp-reg_receiver"/>
</dbReference>
<evidence type="ECO:0000259" key="8">
    <source>
        <dbReference type="PROSITE" id="PS50110"/>
    </source>
</evidence>
<dbReference type="Gene3D" id="6.10.250.690">
    <property type="match status" value="1"/>
</dbReference>
<dbReference type="FunFam" id="3.40.50.2300:FF:000002">
    <property type="entry name" value="DNA-binding response regulator PhoP"/>
    <property type="match status" value="1"/>
</dbReference>
<keyword evidence="5" id="KW-0804">Transcription</keyword>
<dbReference type="GO" id="GO:0000976">
    <property type="term" value="F:transcription cis-regulatory region binding"/>
    <property type="evidence" value="ECO:0007669"/>
    <property type="project" value="TreeGrafter"/>
</dbReference>
<dbReference type="FunFam" id="1.10.10.10:FF:000005">
    <property type="entry name" value="Two-component system response regulator"/>
    <property type="match status" value="1"/>
</dbReference>
<evidence type="ECO:0000259" key="9">
    <source>
        <dbReference type="PROSITE" id="PS51755"/>
    </source>
</evidence>
<evidence type="ECO:0000256" key="4">
    <source>
        <dbReference type="ARBA" id="ARBA00023125"/>
    </source>
</evidence>
<organism evidence="10 11">
    <name type="scientific">Reinekea forsetii</name>
    <dbReference type="NCBI Taxonomy" id="1336806"/>
    <lineage>
        <taxon>Bacteria</taxon>
        <taxon>Pseudomonadati</taxon>
        <taxon>Pseudomonadota</taxon>
        <taxon>Gammaproteobacteria</taxon>
        <taxon>Oceanospirillales</taxon>
        <taxon>Saccharospirillaceae</taxon>
        <taxon>Reinekea</taxon>
    </lineage>
</organism>
<gene>
    <name evidence="10" type="ORF">REIFOR_00741</name>
</gene>
<feature type="DNA-binding region" description="OmpR/PhoB-type" evidence="7">
    <location>
        <begin position="126"/>
        <end position="224"/>
    </location>
</feature>
<dbReference type="SMART" id="SM00448">
    <property type="entry name" value="REC"/>
    <property type="match status" value="1"/>
</dbReference>
<keyword evidence="3" id="KW-0805">Transcription regulation</keyword>
<sequence length="226" mass="25336">MKLLVVEDDPTLADFIAKGLRQAGFVVDLCVDGKDALFRVMTESYDLMIMDRMLPQVDGLTIIRTLRASANQTPVLILSALDDVDQRVEGLAAGADDYLTKPFAFKELLARVQALLRRQAPVNGLGTQLQVADVLLDLAKQKVWVDGLAVAMQPREIRLLEYLMRHEGQLISRTMLLENVWEYHFDPQTNIVDVHISRLRQKLDKNRSGSLIQTVRGAGYVLAAHT</sequence>
<keyword evidence="2" id="KW-0902">Two-component regulatory system</keyword>
<reference evidence="10 11" key="1">
    <citation type="journal article" date="2017" name="Environ. Microbiol.">
        <title>Genomic and physiological analyses of 'Reinekea forsetii' reveal a versatile opportunistic lifestyle during spring algae blooms.</title>
        <authorList>
            <person name="Avci B."/>
            <person name="Hahnke R.L."/>
            <person name="Chafee M."/>
            <person name="Fischer T."/>
            <person name="Gruber-Vodicka H."/>
            <person name="Tegetmeyer H.E."/>
            <person name="Harder J."/>
            <person name="Fuchs B.M."/>
            <person name="Amann R.I."/>
            <person name="Teeling H."/>
        </authorList>
    </citation>
    <scope>NUCLEOTIDE SEQUENCE [LARGE SCALE GENOMIC DNA]</scope>
    <source>
        <strain evidence="10 11">Hel1_31_D35</strain>
    </source>
</reference>
<feature type="domain" description="OmpR/PhoB-type" evidence="9">
    <location>
        <begin position="126"/>
        <end position="224"/>
    </location>
</feature>